<dbReference type="InterPro" id="IPR029033">
    <property type="entry name" value="His_PPase_superfam"/>
</dbReference>
<feature type="active site" description="Proton donor/acceptor" evidence="1">
    <location>
        <position position="194"/>
    </location>
</feature>
<accession>K0T515</accession>
<proteinExistence type="predicted"/>
<dbReference type="Proteomes" id="UP000266841">
    <property type="component" value="Unassembled WGS sequence"/>
</dbReference>
<keyword evidence="5" id="KW-1185">Reference proteome</keyword>
<dbReference type="Pfam" id="PF00300">
    <property type="entry name" value="His_Phos_1"/>
    <property type="match status" value="1"/>
</dbReference>
<feature type="compositionally biased region" description="Low complexity" evidence="3">
    <location>
        <begin position="56"/>
        <end position="72"/>
    </location>
</feature>
<dbReference type="SUPFAM" id="SSF53254">
    <property type="entry name" value="Phosphoglycerate mutase-like"/>
    <property type="match status" value="1"/>
</dbReference>
<evidence type="ECO:0000313" key="4">
    <source>
        <dbReference type="EMBL" id="EJK72710.1"/>
    </source>
</evidence>
<feature type="active site" description="Tele-phosphohistidine intermediate" evidence="1">
    <location>
        <position position="117"/>
    </location>
</feature>
<name>K0T515_THAOC</name>
<evidence type="ECO:0000313" key="5">
    <source>
        <dbReference type="Proteomes" id="UP000266841"/>
    </source>
</evidence>
<dbReference type="PROSITE" id="PS00175">
    <property type="entry name" value="PG_MUTASE"/>
    <property type="match status" value="1"/>
</dbReference>
<feature type="compositionally biased region" description="Basic and acidic residues" evidence="3">
    <location>
        <begin position="19"/>
        <end position="28"/>
    </location>
</feature>
<dbReference type="GO" id="GO:0003824">
    <property type="term" value="F:catalytic activity"/>
    <property type="evidence" value="ECO:0007669"/>
    <property type="project" value="InterPro"/>
</dbReference>
<evidence type="ECO:0000256" key="1">
    <source>
        <dbReference type="PIRSR" id="PIRSR613078-1"/>
    </source>
</evidence>
<dbReference type="InterPro" id="IPR052765">
    <property type="entry name" value="PGM-Related"/>
</dbReference>
<dbReference type="CDD" id="cd07067">
    <property type="entry name" value="HP_PGM_like"/>
    <property type="match status" value="1"/>
</dbReference>
<dbReference type="eggNOG" id="ENOG502QQ8J">
    <property type="taxonomic scope" value="Eukaryota"/>
</dbReference>
<dbReference type="InterPro" id="IPR001345">
    <property type="entry name" value="PG/BPGM_mutase_AS"/>
</dbReference>
<dbReference type="OrthoDB" id="10261749at2759"/>
<dbReference type="AlphaFoldDB" id="K0T515"/>
<organism evidence="4 5">
    <name type="scientific">Thalassiosira oceanica</name>
    <name type="common">Marine diatom</name>
    <dbReference type="NCBI Taxonomy" id="159749"/>
    <lineage>
        <taxon>Eukaryota</taxon>
        <taxon>Sar</taxon>
        <taxon>Stramenopiles</taxon>
        <taxon>Ochrophyta</taxon>
        <taxon>Bacillariophyta</taxon>
        <taxon>Coscinodiscophyceae</taxon>
        <taxon>Thalassiosirophycidae</taxon>
        <taxon>Thalassiosirales</taxon>
        <taxon>Thalassiosiraceae</taxon>
        <taxon>Thalassiosira</taxon>
    </lineage>
</organism>
<feature type="region of interest" description="Disordered" evidence="3">
    <location>
        <begin position="19"/>
        <end position="76"/>
    </location>
</feature>
<dbReference type="PANTHER" id="PTHR46192">
    <property type="entry name" value="BROAD-RANGE ACID PHOSPHATASE DET1"/>
    <property type="match status" value="1"/>
</dbReference>
<dbReference type="InterPro" id="IPR013078">
    <property type="entry name" value="His_Pase_superF_clade-1"/>
</dbReference>
<dbReference type="SMART" id="SM00855">
    <property type="entry name" value="PGAM"/>
    <property type="match status" value="1"/>
</dbReference>
<feature type="binding site" evidence="2">
    <location>
        <begin position="116"/>
        <end position="123"/>
    </location>
    <ligand>
        <name>substrate</name>
    </ligand>
</feature>
<protein>
    <submittedName>
        <fullName evidence="4">Uncharacterized protein</fullName>
    </submittedName>
</protein>
<dbReference type="Gene3D" id="3.40.50.1240">
    <property type="entry name" value="Phosphoglycerate mutase-like"/>
    <property type="match status" value="1"/>
</dbReference>
<sequence>MQGGILKIPVAYRYPFERSQSDTTRLPRDTGYPTIDPTPARNGPVQQSQLQLFRVSASTPQPQPAAAQQSPAQRRDALRLERRPPTQAGGGRCLASGIATNPTTALQGIERIVLVRHGESQGNVDERAYVTTADWQVPLTARGRQQGREVMKLVSPSGAPSRIYLRARQTLREMLREIDQESIVGIREDPRIAEQQFGNFQTHKTIQNNKQQRSEFGRFFFRFPDGGESGFDVYNRVSGFIGTLQRDFSQAWELPESDRIQVNDAASPSFHEGMTVCIVTHGLSLRLFLMRYFQYSVHEFERSYNPANGRCITMKSCKHGGFELSELDRLQMGFPLYRHQERFQLMQDYDLLDKTEW</sequence>
<evidence type="ECO:0000256" key="3">
    <source>
        <dbReference type="SAM" id="MobiDB-lite"/>
    </source>
</evidence>
<reference evidence="4 5" key="1">
    <citation type="journal article" date="2012" name="Genome Biol.">
        <title>Genome and low-iron response of an oceanic diatom adapted to chronic iron limitation.</title>
        <authorList>
            <person name="Lommer M."/>
            <person name="Specht M."/>
            <person name="Roy A.S."/>
            <person name="Kraemer L."/>
            <person name="Andreson R."/>
            <person name="Gutowska M.A."/>
            <person name="Wolf J."/>
            <person name="Bergner S.V."/>
            <person name="Schilhabel M.B."/>
            <person name="Klostermeier U.C."/>
            <person name="Beiko R.G."/>
            <person name="Rosenstiel P."/>
            <person name="Hippler M."/>
            <person name="Laroche J."/>
        </authorList>
    </citation>
    <scope>NUCLEOTIDE SEQUENCE [LARGE SCALE GENOMIC DNA]</scope>
    <source>
        <strain evidence="4 5">CCMP1005</strain>
    </source>
</reference>
<comment type="caution">
    <text evidence="4">The sequence shown here is derived from an EMBL/GenBank/DDBJ whole genome shotgun (WGS) entry which is preliminary data.</text>
</comment>
<evidence type="ECO:0000256" key="2">
    <source>
        <dbReference type="PIRSR" id="PIRSR613078-2"/>
    </source>
</evidence>
<dbReference type="EMBL" id="AGNL01005432">
    <property type="protein sequence ID" value="EJK72710.1"/>
    <property type="molecule type" value="Genomic_DNA"/>
</dbReference>
<gene>
    <name evidence="4" type="ORF">THAOC_05729</name>
</gene>
<feature type="binding site" evidence="2">
    <location>
        <position position="166"/>
    </location>
    <ligand>
        <name>substrate</name>
    </ligand>
</feature>